<protein>
    <recommendedName>
        <fullName evidence="7">Rhodopsin domain-containing protein</fullName>
    </recommendedName>
</protein>
<proteinExistence type="inferred from homology"/>
<evidence type="ECO:0000256" key="6">
    <source>
        <dbReference type="SAM" id="Phobius"/>
    </source>
</evidence>
<organism evidence="8 9">
    <name type="scientific">Xylaria hypoxylon</name>
    <dbReference type="NCBI Taxonomy" id="37992"/>
    <lineage>
        <taxon>Eukaryota</taxon>
        <taxon>Fungi</taxon>
        <taxon>Dikarya</taxon>
        <taxon>Ascomycota</taxon>
        <taxon>Pezizomycotina</taxon>
        <taxon>Sordariomycetes</taxon>
        <taxon>Xylariomycetidae</taxon>
        <taxon>Xylariales</taxon>
        <taxon>Xylariaceae</taxon>
        <taxon>Xylaria</taxon>
    </lineage>
</organism>
<dbReference type="PANTHER" id="PTHR33048:SF47">
    <property type="entry name" value="INTEGRAL MEMBRANE PROTEIN-RELATED"/>
    <property type="match status" value="1"/>
</dbReference>
<dbReference type="OrthoDB" id="5421689at2759"/>
<keyword evidence="3 6" id="KW-1133">Transmembrane helix</keyword>
<dbReference type="EMBL" id="SKBN01000025">
    <property type="protein sequence ID" value="TGJ86608.1"/>
    <property type="molecule type" value="Genomic_DNA"/>
</dbReference>
<comment type="subcellular location">
    <subcellularLocation>
        <location evidence="1">Membrane</location>
        <topology evidence="1">Multi-pass membrane protein</topology>
    </subcellularLocation>
</comment>
<dbReference type="Proteomes" id="UP000297716">
    <property type="component" value="Unassembled WGS sequence"/>
</dbReference>
<dbReference type="STRING" id="37992.A0A4Z0Z319"/>
<evidence type="ECO:0000256" key="4">
    <source>
        <dbReference type="ARBA" id="ARBA00023136"/>
    </source>
</evidence>
<feature type="transmembrane region" description="Helical" evidence="6">
    <location>
        <begin position="12"/>
        <end position="34"/>
    </location>
</feature>
<evidence type="ECO:0000259" key="7">
    <source>
        <dbReference type="Pfam" id="PF20684"/>
    </source>
</evidence>
<evidence type="ECO:0000256" key="5">
    <source>
        <dbReference type="ARBA" id="ARBA00038359"/>
    </source>
</evidence>
<dbReference type="InterPro" id="IPR049326">
    <property type="entry name" value="Rhodopsin_dom_fungi"/>
</dbReference>
<dbReference type="AlphaFoldDB" id="A0A4Z0Z319"/>
<evidence type="ECO:0000313" key="8">
    <source>
        <dbReference type="EMBL" id="TGJ86608.1"/>
    </source>
</evidence>
<keyword evidence="2 6" id="KW-0812">Transmembrane</keyword>
<dbReference type="Pfam" id="PF20684">
    <property type="entry name" value="Fung_rhodopsin"/>
    <property type="match status" value="1"/>
</dbReference>
<evidence type="ECO:0000256" key="3">
    <source>
        <dbReference type="ARBA" id="ARBA00022989"/>
    </source>
</evidence>
<comment type="caution">
    <text evidence="8">The sequence shown here is derived from an EMBL/GenBank/DDBJ whole genome shotgun (WGS) entry which is preliminary data.</text>
</comment>
<dbReference type="InterPro" id="IPR052337">
    <property type="entry name" value="SAT4-like"/>
</dbReference>
<evidence type="ECO:0000256" key="2">
    <source>
        <dbReference type="ARBA" id="ARBA00022692"/>
    </source>
</evidence>
<name>A0A4Z0Z319_9PEZI</name>
<keyword evidence="9" id="KW-1185">Reference proteome</keyword>
<feature type="domain" description="Rhodopsin" evidence="7">
    <location>
        <begin position="30"/>
        <end position="274"/>
    </location>
</feature>
<keyword evidence="4 6" id="KW-0472">Membrane</keyword>
<evidence type="ECO:0000256" key="1">
    <source>
        <dbReference type="ARBA" id="ARBA00004141"/>
    </source>
</evidence>
<feature type="transmembrane region" description="Helical" evidence="6">
    <location>
        <begin position="248"/>
        <end position="276"/>
    </location>
</feature>
<feature type="transmembrane region" description="Helical" evidence="6">
    <location>
        <begin position="46"/>
        <end position="68"/>
    </location>
</feature>
<feature type="transmembrane region" description="Helical" evidence="6">
    <location>
        <begin position="88"/>
        <end position="117"/>
    </location>
</feature>
<reference evidence="8 9" key="1">
    <citation type="submission" date="2019-03" db="EMBL/GenBank/DDBJ databases">
        <title>Draft genome sequence of Xylaria hypoxylon DSM 108379, a ubiquitous saprotrophic-parasitic fungi on hardwood.</title>
        <authorList>
            <person name="Buettner E."/>
            <person name="Leonhardt S."/>
            <person name="Gebauer A.M."/>
            <person name="Liers C."/>
            <person name="Hofrichter M."/>
            <person name="Kellner H."/>
        </authorList>
    </citation>
    <scope>NUCLEOTIDE SEQUENCE [LARGE SCALE GENOMIC DNA]</scope>
    <source>
        <strain evidence="8 9">DSM 108379</strain>
    </source>
</reference>
<feature type="transmembrane region" description="Helical" evidence="6">
    <location>
        <begin position="210"/>
        <end position="228"/>
    </location>
</feature>
<gene>
    <name evidence="8" type="ORF">E0Z10_g2177</name>
</gene>
<dbReference type="GO" id="GO:0016020">
    <property type="term" value="C:membrane"/>
    <property type="evidence" value="ECO:0007669"/>
    <property type="project" value="UniProtKB-SubCell"/>
</dbReference>
<comment type="similarity">
    <text evidence="5">Belongs to the SAT4 family.</text>
</comment>
<sequence>MPSTDHSQVDIGTIITGSILGFFTTIIVILRFWARRLTRQRFGLDDYLCLAALLFHHVLLAASGVASVDGGLGRNMMVTAAEDPNSTVILFQAIFVAEIAYTYSSPVIKLSVLAFYWRIFPTPAVRLGCKVLGSACLAWCIAITILNFTQCRPLKAFWYIELQLLATTHCLNPILCSLGNSIANSVIDFSTLVLPIREIAKLNIKTRQKINIGIVFLLGGIAFAASLVRTIATGVVYKKGINNSTNEYILAGLATVVEIYVSIIGACLPTLMPVYYQLRYGAMPTSSASDHSQGKRSATAAIPARRLAHQRHVSTNNDSLERLTENEHGFALVAHHGTHDFKISGSPRSNDFV</sequence>
<evidence type="ECO:0000313" key="9">
    <source>
        <dbReference type="Proteomes" id="UP000297716"/>
    </source>
</evidence>
<dbReference type="PANTHER" id="PTHR33048">
    <property type="entry name" value="PTH11-LIKE INTEGRAL MEMBRANE PROTEIN (AFU_ORTHOLOGUE AFUA_5G11245)"/>
    <property type="match status" value="1"/>
</dbReference>
<accession>A0A4Z0Z319</accession>